<feature type="compositionally biased region" description="Polar residues" evidence="1">
    <location>
        <begin position="55"/>
        <end position="65"/>
    </location>
</feature>
<gene>
    <name evidence="2" type="ORF">AYI70_g7784</name>
</gene>
<reference evidence="2 3" key="1">
    <citation type="submission" date="2017-01" db="EMBL/GenBank/DDBJ databases">
        <authorList>
            <person name="Mah S.A."/>
            <person name="Swanson W.J."/>
            <person name="Moy G.W."/>
            <person name="Vacquier V.D."/>
        </authorList>
    </citation>
    <scope>NUCLEOTIDE SEQUENCE [LARGE SCALE GENOMIC DNA]</scope>
    <source>
        <strain evidence="2 3">GSMNP</strain>
    </source>
</reference>
<feature type="compositionally biased region" description="Acidic residues" evidence="1">
    <location>
        <begin position="133"/>
        <end position="143"/>
    </location>
</feature>
<name>A0A1R1XIY3_9FUNG</name>
<comment type="caution">
    <text evidence="2">The sequence shown here is derived from an EMBL/GenBank/DDBJ whole genome shotgun (WGS) entry which is preliminary data.</text>
</comment>
<feature type="region of interest" description="Disordered" evidence="1">
    <location>
        <begin position="36"/>
        <end position="196"/>
    </location>
</feature>
<evidence type="ECO:0000313" key="2">
    <source>
        <dbReference type="EMBL" id="OMJ14599.1"/>
    </source>
</evidence>
<dbReference type="EMBL" id="LSSN01003001">
    <property type="protein sequence ID" value="OMJ14599.1"/>
    <property type="molecule type" value="Genomic_DNA"/>
</dbReference>
<dbReference type="OrthoDB" id="5598432at2759"/>
<evidence type="ECO:0000256" key="1">
    <source>
        <dbReference type="SAM" id="MobiDB-lite"/>
    </source>
</evidence>
<organism evidence="2 3">
    <name type="scientific">Smittium culicis</name>
    <dbReference type="NCBI Taxonomy" id="133412"/>
    <lineage>
        <taxon>Eukaryota</taxon>
        <taxon>Fungi</taxon>
        <taxon>Fungi incertae sedis</taxon>
        <taxon>Zoopagomycota</taxon>
        <taxon>Kickxellomycotina</taxon>
        <taxon>Harpellomycetes</taxon>
        <taxon>Harpellales</taxon>
        <taxon>Legeriomycetaceae</taxon>
        <taxon>Smittium</taxon>
    </lineage>
</organism>
<dbReference type="AlphaFoldDB" id="A0A1R1XIY3"/>
<dbReference type="STRING" id="133412.A0A1R1XIY3"/>
<proteinExistence type="predicted"/>
<accession>A0A1R1XIY3</accession>
<protein>
    <submittedName>
        <fullName evidence="2">Uncharacterized protein</fullName>
    </submittedName>
</protein>
<evidence type="ECO:0000313" key="3">
    <source>
        <dbReference type="Proteomes" id="UP000187283"/>
    </source>
</evidence>
<dbReference type="Proteomes" id="UP000187283">
    <property type="component" value="Unassembled WGS sequence"/>
</dbReference>
<keyword evidence="3" id="KW-1185">Reference proteome</keyword>
<feature type="compositionally biased region" description="Low complexity" evidence="1">
    <location>
        <begin position="106"/>
        <end position="123"/>
    </location>
</feature>
<sequence>MKRRLAANKSFLEDAASGMASSSDYLKAQAISTLATTRAEQKSKIKQPKKPQYKANNPTPDQSINLGFDDHNNQDNYAGIKDTAGLGPWIPVNPTQQQYSQEPAVLSNSKNSLSHNSHNNPLLENQTKRAYIDEDEDDPDDLDSFNLDSKASSYKPIIEPASQKLPADEKSSTPTASVFKKRKKPTNIISKPNPLN</sequence>